<reference evidence="1" key="3">
    <citation type="journal article" date="2017" name="Nature">
        <title>Genome sequence of the progenitor of the wheat D genome Aegilops tauschii.</title>
        <authorList>
            <person name="Luo M.C."/>
            <person name="Gu Y.Q."/>
            <person name="Puiu D."/>
            <person name="Wang H."/>
            <person name="Twardziok S.O."/>
            <person name="Deal K.R."/>
            <person name="Huo N."/>
            <person name="Zhu T."/>
            <person name="Wang L."/>
            <person name="Wang Y."/>
            <person name="McGuire P.E."/>
            <person name="Liu S."/>
            <person name="Long H."/>
            <person name="Ramasamy R.K."/>
            <person name="Rodriguez J.C."/>
            <person name="Van S.L."/>
            <person name="Yuan L."/>
            <person name="Wang Z."/>
            <person name="Xia Z."/>
            <person name="Xiao L."/>
            <person name="Anderson O.D."/>
            <person name="Ouyang S."/>
            <person name="Liang Y."/>
            <person name="Zimin A.V."/>
            <person name="Pertea G."/>
            <person name="Qi P."/>
            <person name="Bennetzen J.L."/>
            <person name="Dai X."/>
            <person name="Dawson M.W."/>
            <person name="Muller H.G."/>
            <person name="Kugler K."/>
            <person name="Rivarola-Duarte L."/>
            <person name="Spannagl M."/>
            <person name="Mayer K.F.X."/>
            <person name="Lu F.H."/>
            <person name="Bevan M.W."/>
            <person name="Leroy P."/>
            <person name="Li P."/>
            <person name="You F.M."/>
            <person name="Sun Q."/>
            <person name="Liu Z."/>
            <person name="Lyons E."/>
            <person name="Wicker T."/>
            <person name="Salzberg S.L."/>
            <person name="Devos K.M."/>
            <person name="Dvorak J."/>
        </authorList>
    </citation>
    <scope>NUCLEOTIDE SEQUENCE [LARGE SCALE GENOMIC DNA]</scope>
    <source>
        <strain evidence="1">cv. AL8/78</strain>
    </source>
</reference>
<dbReference type="EnsemblPlants" id="AET3Gv20521600.5">
    <property type="protein sequence ID" value="AET3Gv20521600.5"/>
    <property type="gene ID" value="AET3Gv20521600"/>
</dbReference>
<dbReference type="InterPro" id="IPR036079">
    <property type="entry name" value="ATPase_csu/dsu_sf"/>
</dbReference>
<sequence>MRLREQEIRNLMWISECVAQNQKNRVHDSVVPIF</sequence>
<name>A0A453EZ96_AEGTS</name>
<dbReference type="PANTHER" id="PTHR11028">
    <property type="entry name" value="VACUOLAR ATP SYNTHASE SUBUNIT AC39"/>
    <property type="match status" value="1"/>
</dbReference>
<dbReference type="InterPro" id="IPR016727">
    <property type="entry name" value="ATPase_V0-cplx_dsu"/>
</dbReference>
<reference evidence="1" key="5">
    <citation type="journal article" date="2021" name="G3 (Bethesda)">
        <title>Aegilops tauschii genome assembly Aet v5.0 features greater sequence contiguity and improved annotation.</title>
        <authorList>
            <person name="Wang L."/>
            <person name="Zhu T."/>
            <person name="Rodriguez J.C."/>
            <person name="Deal K.R."/>
            <person name="Dubcovsky J."/>
            <person name="McGuire P.E."/>
            <person name="Lux T."/>
            <person name="Spannagl M."/>
            <person name="Mayer K.F.X."/>
            <person name="Baldrich P."/>
            <person name="Meyers B.C."/>
            <person name="Huo N."/>
            <person name="Gu Y.Q."/>
            <person name="Zhou H."/>
            <person name="Devos K.M."/>
            <person name="Bennetzen J.L."/>
            <person name="Unver T."/>
            <person name="Budak H."/>
            <person name="Gulick P.J."/>
            <person name="Galiba G."/>
            <person name="Kalapos B."/>
            <person name="Nelson D.R."/>
            <person name="Li P."/>
            <person name="You F.M."/>
            <person name="Luo M.C."/>
            <person name="Dvorak J."/>
        </authorList>
    </citation>
    <scope>NUCLEOTIDE SEQUENCE [LARGE SCALE GENOMIC DNA]</scope>
    <source>
        <strain evidence="1">cv. AL8/78</strain>
    </source>
</reference>
<dbReference type="Proteomes" id="UP000015105">
    <property type="component" value="Chromosome 3D"/>
</dbReference>
<dbReference type="GO" id="GO:0033179">
    <property type="term" value="C:proton-transporting V-type ATPase, V0 domain"/>
    <property type="evidence" value="ECO:0007669"/>
    <property type="project" value="InterPro"/>
</dbReference>
<protein>
    <submittedName>
        <fullName evidence="1">Uncharacterized protein</fullName>
    </submittedName>
</protein>
<organism evidence="1 2">
    <name type="scientific">Aegilops tauschii subsp. strangulata</name>
    <name type="common">Goatgrass</name>
    <dbReference type="NCBI Taxonomy" id="200361"/>
    <lineage>
        <taxon>Eukaryota</taxon>
        <taxon>Viridiplantae</taxon>
        <taxon>Streptophyta</taxon>
        <taxon>Embryophyta</taxon>
        <taxon>Tracheophyta</taxon>
        <taxon>Spermatophyta</taxon>
        <taxon>Magnoliopsida</taxon>
        <taxon>Liliopsida</taxon>
        <taxon>Poales</taxon>
        <taxon>Poaceae</taxon>
        <taxon>BOP clade</taxon>
        <taxon>Pooideae</taxon>
        <taxon>Triticodae</taxon>
        <taxon>Triticeae</taxon>
        <taxon>Triticinae</taxon>
        <taxon>Aegilops</taxon>
    </lineage>
</organism>
<dbReference type="Gramene" id="AET3Gv20521600.5">
    <property type="protein sequence ID" value="AET3Gv20521600.5"/>
    <property type="gene ID" value="AET3Gv20521600"/>
</dbReference>
<keyword evidence="2" id="KW-1185">Reference proteome</keyword>
<dbReference type="Pfam" id="PF01992">
    <property type="entry name" value="vATP-synt_AC39"/>
    <property type="match status" value="1"/>
</dbReference>
<proteinExistence type="predicted"/>
<reference evidence="2" key="1">
    <citation type="journal article" date="2014" name="Science">
        <title>Ancient hybridizations among the ancestral genomes of bread wheat.</title>
        <authorList>
            <consortium name="International Wheat Genome Sequencing Consortium,"/>
            <person name="Marcussen T."/>
            <person name="Sandve S.R."/>
            <person name="Heier L."/>
            <person name="Spannagl M."/>
            <person name="Pfeifer M."/>
            <person name="Jakobsen K.S."/>
            <person name="Wulff B.B."/>
            <person name="Steuernagel B."/>
            <person name="Mayer K.F."/>
            <person name="Olsen O.A."/>
        </authorList>
    </citation>
    <scope>NUCLEOTIDE SEQUENCE [LARGE SCALE GENOMIC DNA]</scope>
    <source>
        <strain evidence="2">cv. AL8/78</strain>
    </source>
</reference>
<evidence type="ECO:0000313" key="1">
    <source>
        <dbReference type="EnsemblPlants" id="AET3Gv20521600.5"/>
    </source>
</evidence>
<reference evidence="2" key="2">
    <citation type="journal article" date="2017" name="Nat. Plants">
        <title>The Aegilops tauschii genome reveals multiple impacts of transposons.</title>
        <authorList>
            <person name="Zhao G."/>
            <person name="Zou C."/>
            <person name="Li K."/>
            <person name="Wang K."/>
            <person name="Li T."/>
            <person name="Gao L."/>
            <person name="Zhang X."/>
            <person name="Wang H."/>
            <person name="Yang Z."/>
            <person name="Liu X."/>
            <person name="Jiang W."/>
            <person name="Mao L."/>
            <person name="Kong X."/>
            <person name="Jiao Y."/>
            <person name="Jia J."/>
        </authorList>
    </citation>
    <scope>NUCLEOTIDE SEQUENCE [LARGE SCALE GENOMIC DNA]</scope>
    <source>
        <strain evidence="2">cv. AL8/78</strain>
    </source>
</reference>
<dbReference type="GO" id="GO:0046961">
    <property type="term" value="F:proton-transporting ATPase activity, rotational mechanism"/>
    <property type="evidence" value="ECO:0007669"/>
    <property type="project" value="InterPro"/>
</dbReference>
<dbReference type="AlphaFoldDB" id="A0A453EZ96"/>
<accession>A0A453EZ96</accession>
<evidence type="ECO:0000313" key="2">
    <source>
        <dbReference type="Proteomes" id="UP000015105"/>
    </source>
</evidence>
<dbReference type="InterPro" id="IPR002843">
    <property type="entry name" value="ATPase_V0-cplx_csu/dsu"/>
</dbReference>
<reference evidence="1" key="4">
    <citation type="submission" date="2019-03" db="UniProtKB">
        <authorList>
            <consortium name="EnsemblPlants"/>
        </authorList>
    </citation>
    <scope>IDENTIFICATION</scope>
</reference>
<dbReference type="SUPFAM" id="SSF103486">
    <property type="entry name" value="V-type ATP synthase subunit C"/>
    <property type="match status" value="1"/>
</dbReference>